<dbReference type="RefSeq" id="WP_090657187.1">
    <property type="nucleotide sequence ID" value="NZ_FOXQ01000004.1"/>
</dbReference>
<protein>
    <recommendedName>
        <fullName evidence="2">Endonuclease NucS C-terminal domain-containing protein</fullName>
    </recommendedName>
</protein>
<dbReference type="EMBL" id="FOXQ01000004">
    <property type="protein sequence ID" value="SFP98822.1"/>
    <property type="molecule type" value="Genomic_DNA"/>
</dbReference>
<dbReference type="OrthoDB" id="570199at2"/>
<name>A0A1I5UUC4_9BACT</name>
<dbReference type="InterPro" id="IPR048301">
    <property type="entry name" value="NucS_C"/>
</dbReference>
<sequence length="251" mass="29733">MTEKEGFINWMTDKWAQSSINAYSSKIDKLSRDLKIRSIISESLYDIKNPKELQSIFHRWYSVPEFKQNDDNSHKQESNAFKRYIDFRLHEQKLGLNSTQEIISIAKDEEFITEKETYLFALEEHLQDFLIRNLSTIRKHNLKLYDDGERRGKEYPTDVGPIDILTVDDKGDFFVFETKLSRGVDRALGQLLRYMGWVKINMARNKNVYGYIVANKMDEKIKYAVEMTPNVFLCEYEMKFDINFLDKKVTS</sequence>
<feature type="domain" description="Endonuclease NucS C-terminal" evidence="2">
    <location>
        <begin position="123"/>
        <end position="220"/>
    </location>
</feature>
<proteinExistence type="predicted"/>
<accession>A0A1I5UUC4</accession>
<evidence type="ECO:0000259" key="2">
    <source>
        <dbReference type="Pfam" id="PF01939"/>
    </source>
</evidence>
<dbReference type="InterPro" id="IPR002793">
    <property type="entry name" value="Endonuclease_NucS"/>
</dbReference>
<gene>
    <name evidence="3" type="ORF">SAMN05444277_10443</name>
</gene>
<keyword evidence="4" id="KW-1185">Reference proteome</keyword>
<dbReference type="GO" id="GO:0003677">
    <property type="term" value="F:DNA binding"/>
    <property type="evidence" value="ECO:0007669"/>
    <property type="project" value="UniProtKB-KW"/>
</dbReference>
<dbReference type="GO" id="GO:0004519">
    <property type="term" value="F:endonuclease activity"/>
    <property type="evidence" value="ECO:0007669"/>
    <property type="project" value="InterPro"/>
</dbReference>
<keyword evidence="1" id="KW-0238">DNA-binding</keyword>
<reference evidence="3 4" key="1">
    <citation type="submission" date="2016-10" db="EMBL/GenBank/DDBJ databases">
        <authorList>
            <person name="de Groot N.N."/>
        </authorList>
    </citation>
    <scope>NUCLEOTIDE SEQUENCE [LARGE SCALE GENOMIC DNA]</scope>
    <source>
        <strain evidence="3 4">DSM 28286</strain>
    </source>
</reference>
<evidence type="ECO:0000256" key="1">
    <source>
        <dbReference type="ARBA" id="ARBA00023125"/>
    </source>
</evidence>
<dbReference type="STRING" id="1465490.SAMN05444277_10443"/>
<dbReference type="CDD" id="cd22341">
    <property type="entry name" value="NucS-like"/>
    <property type="match status" value="1"/>
</dbReference>
<dbReference type="Gene3D" id="3.40.1350.10">
    <property type="match status" value="1"/>
</dbReference>
<dbReference type="Pfam" id="PF01939">
    <property type="entry name" value="NucS_C"/>
    <property type="match status" value="1"/>
</dbReference>
<dbReference type="InterPro" id="IPR011856">
    <property type="entry name" value="tRNA_endonuc-like_dom_sf"/>
</dbReference>
<dbReference type="AlphaFoldDB" id="A0A1I5UUC4"/>
<dbReference type="Proteomes" id="UP000199031">
    <property type="component" value="Unassembled WGS sequence"/>
</dbReference>
<organism evidence="3 4">
    <name type="scientific">Parafilimonas terrae</name>
    <dbReference type="NCBI Taxonomy" id="1465490"/>
    <lineage>
        <taxon>Bacteria</taxon>
        <taxon>Pseudomonadati</taxon>
        <taxon>Bacteroidota</taxon>
        <taxon>Chitinophagia</taxon>
        <taxon>Chitinophagales</taxon>
        <taxon>Chitinophagaceae</taxon>
        <taxon>Parafilimonas</taxon>
    </lineage>
</organism>
<evidence type="ECO:0000313" key="4">
    <source>
        <dbReference type="Proteomes" id="UP000199031"/>
    </source>
</evidence>
<evidence type="ECO:0000313" key="3">
    <source>
        <dbReference type="EMBL" id="SFP98822.1"/>
    </source>
</evidence>